<accession>A0A498JXR0</accession>
<proteinExistence type="predicted"/>
<gene>
    <name evidence="1" type="ORF">DVH24_000914</name>
</gene>
<evidence type="ECO:0000313" key="1">
    <source>
        <dbReference type="EMBL" id="RXI00680.1"/>
    </source>
</evidence>
<reference evidence="1 2" key="1">
    <citation type="submission" date="2018-10" db="EMBL/GenBank/DDBJ databases">
        <title>A high-quality apple genome assembly.</title>
        <authorList>
            <person name="Hu J."/>
        </authorList>
    </citation>
    <scope>NUCLEOTIDE SEQUENCE [LARGE SCALE GENOMIC DNA]</scope>
    <source>
        <strain evidence="2">cv. HFTH1</strain>
        <tissue evidence="1">Young leaf</tissue>
    </source>
</reference>
<organism evidence="1 2">
    <name type="scientific">Malus domestica</name>
    <name type="common">Apple</name>
    <name type="synonym">Pyrus malus</name>
    <dbReference type="NCBI Taxonomy" id="3750"/>
    <lineage>
        <taxon>Eukaryota</taxon>
        <taxon>Viridiplantae</taxon>
        <taxon>Streptophyta</taxon>
        <taxon>Embryophyta</taxon>
        <taxon>Tracheophyta</taxon>
        <taxon>Spermatophyta</taxon>
        <taxon>Magnoliopsida</taxon>
        <taxon>eudicotyledons</taxon>
        <taxon>Gunneridae</taxon>
        <taxon>Pentapetalae</taxon>
        <taxon>rosids</taxon>
        <taxon>fabids</taxon>
        <taxon>Rosales</taxon>
        <taxon>Rosaceae</taxon>
        <taxon>Amygdaloideae</taxon>
        <taxon>Maleae</taxon>
        <taxon>Malus</taxon>
    </lineage>
</organism>
<dbReference type="Proteomes" id="UP000290289">
    <property type="component" value="Chromosome 4"/>
</dbReference>
<evidence type="ECO:0000313" key="2">
    <source>
        <dbReference type="Proteomes" id="UP000290289"/>
    </source>
</evidence>
<sequence>MKRVAGTPLVFIGFCGLEPPRTGLTKVRGMRASRWWWWLRKTSPELAGISLGKWVVVSGKTHGKAHFSDWLEALSSFYNKSYVTLNDDPRKSKSLSLRYFHKFTLLKLIKTQNLGRAVTIVTSQPGFHHIPSPLHHRSTILSALGLPFPHGFIFWNSRATSQWVTHPRSAMASFSLNFKVPTEPEASELPKGLVLGRDVNIHLRITPLGFFFFILPPNLGCRFEILKIPLLDLKKREEIISGSLPPRSPDQVIRPFQISSNGPPVLTS</sequence>
<protein>
    <submittedName>
        <fullName evidence="1">Uncharacterized protein</fullName>
    </submittedName>
</protein>
<comment type="caution">
    <text evidence="1">The sequence shown here is derived from an EMBL/GenBank/DDBJ whole genome shotgun (WGS) entry which is preliminary data.</text>
</comment>
<dbReference type="AlphaFoldDB" id="A0A498JXR0"/>
<name>A0A498JXR0_MALDO</name>
<dbReference type="EMBL" id="RDQH01000330">
    <property type="protein sequence ID" value="RXI00680.1"/>
    <property type="molecule type" value="Genomic_DNA"/>
</dbReference>
<keyword evidence="2" id="KW-1185">Reference proteome</keyword>